<feature type="chain" id="PRO_5002064410" description="Secreted protein" evidence="1">
    <location>
        <begin position="21"/>
        <end position="77"/>
    </location>
</feature>
<dbReference type="AlphaFoldDB" id="A0A0A9EPN6"/>
<dbReference type="EMBL" id="GBRH01195206">
    <property type="protein sequence ID" value="JAE02690.1"/>
    <property type="molecule type" value="Transcribed_RNA"/>
</dbReference>
<proteinExistence type="predicted"/>
<reference evidence="2" key="1">
    <citation type="submission" date="2014-09" db="EMBL/GenBank/DDBJ databases">
        <authorList>
            <person name="Magalhaes I.L.F."/>
            <person name="Oliveira U."/>
            <person name="Santos F.R."/>
            <person name="Vidigal T.H.D.A."/>
            <person name="Brescovit A.D."/>
            <person name="Santos A.J."/>
        </authorList>
    </citation>
    <scope>NUCLEOTIDE SEQUENCE</scope>
    <source>
        <tissue evidence="2">Shoot tissue taken approximately 20 cm above the soil surface</tissue>
    </source>
</reference>
<protein>
    <recommendedName>
        <fullName evidence="3">Secreted protein</fullName>
    </recommendedName>
</protein>
<organism evidence="2">
    <name type="scientific">Arundo donax</name>
    <name type="common">Giant reed</name>
    <name type="synonym">Donax arundinaceus</name>
    <dbReference type="NCBI Taxonomy" id="35708"/>
    <lineage>
        <taxon>Eukaryota</taxon>
        <taxon>Viridiplantae</taxon>
        <taxon>Streptophyta</taxon>
        <taxon>Embryophyta</taxon>
        <taxon>Tracheophyta</taxon>
        <taxon>Spermatophyta</taxon>
        <taxon>Magnoliopsida</taxon>
        <taxon>Liliopsida</taxon>
        <taxon>Poales</taxon>
        <taxon>Poaceae</taxon>
        <taxon>PACMAD clade</taxon>
        <taxon>Arundinoideae</taxon>
        <taxon>Arundineae</taxon>
        <taxon>Arundo</taxon>
    </lineage>
</organism>
<accession>A0A0A9EPN6</accession>
<feature type="signal peptide" evidence="1">
    <location>
        <begin position="1"/>
        <end position="20"/>
    </location>
</feature>
<evidence type="ECO:0008006" key="3">
    <source>
        <dbReference type="Google" id="ProtNLM"/>
    </source>
</evidence>
<sequence length="77" mass="8452">MLFCTTLLSVDFLFLDLLRPLGELLRPSDTVTISSVCFLALTLRMFSAHPSSLDCTNDIRSLGPIAGRSFSLSTKLD</sequence>
<keyword evidence="1" id="KW-0732">Signal</keyword>
<name>A0A0A9EPN6_ARUDO</name>
<evidence type="ECO:0000313" key="2">
    <source>
        <dbReference type="EMBL" id="JAE02690.1"/>
    </source>
</evidence>
<evidence type="ECO:0000256" key="1">
    <source>
        <dbReference type="SAM" id="SignalP"/>
    </source>
</evidence>
<reference evidence="2" key="2">
    <citation type="journal article" date="2015" name="Data Brief">
        <title>Shoot transcriptome of the giant reed, Arundo donax.</title>
        <authorList>
            <person name="Barrero R.A."/>
            <person name="Guerrero F.D."/>
            <person name="Moolhuijzen P."/>
            <person name="Goolsby J.A."/>
            <person name="Tidwell J."/>
            <person name="Bellgard S.E."/>
            <person name="Bellgard M.I."/>
        </authorList>
    </citation>
    <scope>NUCLEOTIDE SEQUENCE</scope>
    <source>
        <tissue evidence="2">Shoot tissue taken approximately 20 cm above the soil surface</tissue>
    </source>
</reference>